<accession>A0ABV4T1M0</accession>
<dbReference type="InterPro" id="IPR038731">
    <property type="entry name" value="RgtA/B/C-like"/>
</dbReference>
<evidence type="ECO:0000256" key="3">
    <source>
        <dbReference type="ARBA" id="ARBA00022676"/>
    </source>
</evidence>
<feature type="region of interest" description="Disordered" evidence="8">
    <location>
        <begin position="197"/>
        <end position="218"/>
    </location>
</feature>
<feature type="transmembrane region" description="Helical" evidence="9">
    <location>
        <begin position="135"/>
        <end position="157"/>
    </location>
</feature>
<evidence type="ECO:0000256" key="7">
    <source>
        <dbReference type="ARBA" id="ARBA00023136"/>
    </source>
</evidence>
<dbReference type="RefSeq" id="WP_372823320.1">
    <property type="nucleotide sequence ID" value="NZ_JARRIC010000001.1"/>
</dbReference>
<dbReference type="Proteomes" id="UP001571980">
    <property type="component" value="Unassembled WGS sequence"/>
</dbReference>
<keyword evidence="12" id="KW-1185">Reference proteome</keyword>
<comment type="subcellular location">
    <subcellularLocation>
        <location evidence="1">Cell membrane</location>
        <topology evidence="1">Multi-pass membrane protein</topology>
    </subcellularLocation>
</comment>
<evidence type="ECO:0000256" key="9">
    <source>
        <dbReference type="SAM" id="Phobius"/>
    </source>
</evidence>
<organism evidence="11 12">
    <name type="scientific">Pyrococcus kukulkanii</name>
    <dbReference type="NCBI Taxonomy" id="1609559"/>
    <lineage>
        <taxon>Archaea</taxon>
        <taxon>Methanobacteriati</taxon>
        <taxon>Methanobacteriota</taxon>
        <taxon>Thermococci</taxon>
        <taxon>Thermococcales</taxon>
        <taxon>Thermococcaceae</taxon>
        <taxon>Pyrococcus</taxon>
    </lineage>
</organism>
<dbReference type="PANTHER" id="PTHR33908:SF11">
    <property type="entry name" value="MEMBRANE PROTEIN"/>
    <property type="match status" value="1"/>
</dbReference>
<comment type="caution">
    <text evidence="11">The sequence shown here is derived from an EMBL/GenBank/DDBJ whole genome shotgun (WGS) entry which is preliminary data.</text>
</comment>
<sequence length="218" mass="24936">MYFLYTGQKRGEPRRIYLAFISAGLAVLTRYTGLSIIPVFLAYLWLTDYRGRVKKKEYRISFMLFFLVLLPWLYLGHLHYGGYFRPFKIANRVVTLDKPVSVSDFLKLLLNDIGIVLPVLAVLGFLKQRQDEKGYLLIGWSFIGFIMIMISPVIGILTAEDIELIGKTIEIVIARVGMRNVKPWLLTSFPPGRARLSKEKCNPNSSNPPHNSRCSEGF</sequence>
<dbReference type="EMBL" id="JARRIG010000001">
    <property type="protein sequence ID" value="MFA4803601.1"/>
    <property type="molecule type" value="Genomic_DNA"/>
</dbReference>
<evidence type="ECO:0000256" key="6">
    <source>
        <dbReference type="ARBA" id="ARBA00022989"/>
    </source>
</evidence>
<keyword evidence="6 9" id="KW-1133">Transmembrane helix</keyword>
<gene>
    <name evidence="11" type="ORF">P8X34_02385</name>
</gene>
<dbReference type="GO" id="GO:0016757">
    <property type="term" value="F:glycosyltransferase activity"/>
    <property type="evidence" value="ECO:0007669"/>
    <property type="project" value="UniProtKB-KW"/>
</dbReference>
<evidence type="ECO:0000256" key="4">
    <source>
        <dbReference type="ARBA" id="ARBA00022679"/>
    </source>
</evidence>
<evidence type="ECO:0000259" key="10">
    <source>
        <dbReference type="Pfam" id="PF13231"/>
    </source>
</evidence>
<dbReference type="InterPro" id="IPR050297">
    <property type="entry name" value="LipidA_mod_glycosyltrf_83"/>
</dbReference>
<keyword evidence="2" id="KW-1003">Cell membrane</keyword>
<feature type="transmembrane region" description="Helical" evidence="9">
    <location>
        <begin position="58"/>
        <end position="75"/>
    </location>
</feature>
<protein>
    <submittedName>
        <fullName evidence="11">Glycosyltransferase family 39 protein</fullName>
        <ecNumber evidence="11">2.4.-.-</ecNumber>
    </submittedName>
</protein>
<keyword evidence="4 11" id="KW-0808">Transferase</keyword>
<feature type="domain" description="Glycosyltransferase RgtA/B/C/D-like" evidence="10">
    <location>
        <begin position="1"/>
        <end position="74"/>
    </location>
</feature>
<dbReference type="EC" id="2.4.-.-" evidence="11"/>
<keyword evidence="3 11" id="KW-0328">Glycosyltransferase</keyword>
<feature type="transmembrane region" description="Helical" evidence="9">
    <location>
        <begin position="16"/>
        <end position="46"/>
    </location>
</feature>
<evidence type="ECO:0000256" key="5">
    <source>
        <dbReference type="ARBA" id="ARBA00022692"/>
    </source>
</evidence>
<evidence type="ECO:0000256" key="1">
    <source>
        <dbReference type="ARBA" id="ARBA00004651"/>
    </source>
</evidence>
<name>A0ABV4T1M0_9EURY</name>
<feature type="compositionally biased region" description="Low complexity" evidence="8">
    <location>
        <begin position="202"/>
        <end position="212"/>
    </location>
</feature>
<evidence type="ECO:0000256" key="8">
    <source>
        <dbReference type="SAM" id="MobiDB-lite"/>
    </source>
</evidence>
<evidence type="ECO:0000313" key="11">
    <source>
        <dbReference type="EMBL" id="MFA4803601.1"/>
    </source>
</evidence>
<evidence type="ECO:0000256" key="2">
    <source>
        <dbReference type="ARBA" id="ARBA00022475"/>
    </source>
</evidence>
<feature type="transmembrane region" description="Helical" evidence="9">
    <location>
        <begin position="105"/>
        <end position="126"/>
    </location>
</feature>
<dbReference type="PANTHER" id="PTHR33908">
    <property type="entry name" value="MANNOSYLTRANSFERASE YKCB-RELATED"/>
    <property type="match status" value="1"/>
</dbReference>
<dbReference type="Pfam" id="PF13231">
    <property type="entry name" value="PMT_2"/>
    <property type="match status" value="1"/>
</dbReference>
<proteinExistence type="predicted"/>
<reference evidence="11 12" key="1">
    <citation type="submission" date="2023-03" db="EMBL/GenBank/DDBJ databases">
        <title>Speciation in Pyrococcus: adaptation to high temperature as a mechanism.</title>
        <authorList>
            <person name="Gu J."/>
        </authorList>
    </citation>
    <scope>NUCLEOTIDE SEQUENCE [LARGE SCALE GENOMIC DNA]</scope>
    <source>
        <strain evidence="11 12">LMOA34</strain>
    </source>
</reference>
<keyword evidence="5 9" id="KW-0812">Transmembrane</keyword>
<evidence type="ECO:0000313" key="12">
    <source>
        <dbReference type="Proteomes" id="UP001571980"/>
    </source>
</evidence>
<keyword evidence="7 9" id="KW-0472">Membrane</keyword>